<dbReference type="KEGG" id="spir:CWM47_36400"/>
<keyword evidence="2" id="KW-1185">Reference proteome</keyword>
<sequence>MRLSGRSYPVAPTYRMIFLLLTTVDTQHQLREFRCQIDQLEVGFDLLSGIVAQGEKLLSARIIDEGQSLKLPLEAFDGTPFLKAIQELESEWQAILSEFPPATLSNRSERKQWISQQVRRYEVKMITLQLTLDRLKEIRQRARDMAPAASGSSSVITHYSALIDRYEGQLIKAQLLYELALKRMNTR</sequence>
<evidence type="ECO:0000313" key="2">
    <source>
        <dbReference type="Proteomes" id="UP000232883"/>
    </source>
</evidence>
<gene>
    <name evidence="1" type="ORF">CWM47_36400</name>
</gene>
<dbReference type="AlphaFoldDB" id="A0A2K8ZAI0"/>
<reference evidence="1 2" key="1">
    <citation type="submission" date="2017-11" db="EMBL/GenBank/DDBJ databases">
        <title>Taxonomic description and genome sequences of Spirosoma HA7 sp. nov., isolated from pollen microhabitat of Corylus avellana.</title>
        <authorList>
            <person name="Ambika Manirajan B."/>
            <person name="Suarez C."/>
            <person name="Ratering S."/>
            <person name="Geissler-Plaum R."/>
            <person name="Cardinale M."/>
            <person name="Sylvia S."/>
        </authorList>
    </citation>
    <scope>NUCLEOTIDE SEQUENCE [LARGE SCALE GENOMIC DNA]</scope>
    <source>
        <strain evidence="1 2">HA7</strain>
    </source>
</reference>
<proteinExistence type="predicted"/>
<name>A0A2K8ZAI0_9BACT</name>
<protein>
    <submittedName>
        <fullName evidence="1">Uncharacterized protein</fullName>
    </submittedName>
</protein>
<dbReference type="EMBL" id="CP025096">
    <property type="protein sequence ID" value="AUD06855.1"/>
    <property type="molecule type" value="Genomic_DNA"/>
</dbReference>
<accession>A0A2K8ZAI0</accession>
<evidence type="ECO:0000313" key="1">
    <source>
        <dbReference type="EMBL" id="AUD06855.1"/>
    </source>
</evidence>
<organism evidence="1 2">
    <name type="scientific">Spirosoma pollinicola</name>
    <dbReference type="NCBI Taxonomy" id="2057025"/>
    <lineage>
        <taxon>Bacteria</taxon>
        <taxon>Pseudomonadati</taxon>
        <taxon>Bacteroidota</taxon>
        <taxon>Cytophagia</taxon>
        <taxon>Cytophagales</taxon>
        <taxon>Cytophagaceae</taxon>
        <taxon>Spirosoma</taxon>
    </lineage>
</organism>
<dbReference type="Proteomes" id="UP000232883">
    <property type="component" value="Chromosome"/>
</dbReference>